<evidence type="ECO:0000256" key="2">
    <source>
        <dbReference type="ARBA" id="ARBA00007639"/>
    </source>
</evidence>
<evidence type="ECO:0000259" key="4">
    <source>
        <dbReference type="Pfam" id="PF13407"/>
    </source>
</evidence>
<evidence type="ECO:0000313" key="5">
    <source>
        <dbReference type="EMBL" id="SEN84079.1"/>
    </source>
</evidence>
<organism evidence="5 6">
    <name type="scientific">Sphingomonas gellani</name>
    <dbReference type="NCBI Taxonomy" id="1166340"/>
    <lineage>
        <taxon>Bacteria</taxon>
        <taxon>Pseudomonadati</taxon>
        <taxon>Pseudomonadota</taxon>
        <taxon>Alphaproteobacteria</taxon>
        <taxon>Sphingomonadales</taxon>
        <taxon>Sphingomonadaceae</taxon>
        <taxon>Sphingomonas</taxon>
    </lineage>
</organism>
<name>A0A1H8JTP0_9SPHN</name>
<comment type="similarity">
    <text evidence="2">Belongs to the bacterial solute-binding protein 2 family.</text>
</comment>
<dbReference type="Proteomes" id="UP000199206">
    <property type="component" value="Unassembled WGS sequence"/>
</dbReference>
<dbReference type="OrthoDB" id="44362at2"/>
<dbReference type="GO" id="GO:0030246">
    <property type="term" value="F:carbohydrate binding"/>
    <property type="evidence" value="ECO:0007669"/>
    <property type="project" value="UniProtKB-ARBA"/>
</dbReference>
<evidence type="ECO:0000313" key="6">
    <source>
        <dbReference type="Proteomes" id="UP000199206"/>
    </source>
</evidence>
<dbReference type="STRING" id="1166340.SAMN05192583_3682"/>
<sequence length="327" mass="34730">MNPRRFRILLVAGALIAVLAALWLFAGPAARHSKLMVVITPSLDNPFFGQEAIGAEERARALGYSTLKFSHGDDAYKQSELVDTAIARNAAAIILDNAGADASLAAVLRARAAGVPVFLIDREISSRGAAAVQIVSNNYQGATLGAQAFAEALGERGPYLELVGRESDTNAIIRSRGYHDVLAQYPDLKMVSRQSANWDQAQAFTVTQSVLQAHPEIRGVIAGNDTMALGAVAALESAGRADVVVVGFDGSNDARDAIIAGKMRATVLQPAKRQAQFAVDLADRFLRTGSTGQREKLLMDCFLIDRGNAAQLKDFALAPTPASPRTS</sequence>
<reference evidence="6" key="1">
    <citation type="submission" date="2016-10" db="EMBL/GenBank/DDBJ databases">
        <authorList>
            <person name="Varghese N."/>
            <person name="Submissions S."/>
        </authorList>
    </citation>
    <scope>NUCLEOTIDE SEQUENCE [LARGE SCALE GENOMIC DNA]</scope>
    <source>
        <strain evidence="6">S6-262</strain>
    </source>
</reference>
<dbReference type="AlphaFoldDB" id="A0A1H8JTP0"/>
<dbReference type="SUPFAM" id="SSF53822">
    <property type="entry name" value="Periplasmic binding protein-like I"/>
    <property type="match status" value="1"/>
</dbReference>
<dbReference type="PANTHER" id="PTHR46847:SF1">
    <property type="entry name" value="D-ALLOSE-BINDING PERIPLASMIC PROTEIN-RELATED"/>
    <property type="match status" value="1"/>
</dbReference>
<comment type="subcellular location">
    <subcellularLocation>
        <location evidence="1">Cell envelope</location>
    </subcellularLocation>
</comment>
<keyword evidence="6" id="KW-1185">Reference proteome</keyword>
<dbReference type="GO" id="GO:0030313">
    <property type="term" value="C:cell envelope"/>
    <property type="evidence" value="ECO:0007669"/>
    <property type="project" value="UniProtKB-SubCell"/>
</dbReference>
<protein>
    <submittedName>
        <fullName evidence="5">Erythritol-binding protein</fullName>
    </submittedName>
</protein>
<dbReference type="PANTHER" id="PTHR46847">
    <property type="entry name" value="D-ALLOSE-BINDING PERIPLASMIC PROTEIN-RELATED"/>
    <property type="match status" value="1"/>
</dbReference>
<evidence type="ECO:0000256" key="3">
    <source>
        <dbReference type="ARBA" id="ARBA00022729"/>
    </source>
</evidence>
<dbReference type="Gene3D" id="3.40.50.2300">
    <property type="match status" value="2"/>
</dbReference>
<dbReference type="EMBL" id="FOCF01000016">
    <property type="protein sequence ID" value="SEN84079.1"/>
    <property type="molecule type" value="Genomic_DNA"/>
</dbReference>
<accession>A0A1H8JTP0</accession>
<keyword evidence="3" id="KW-0732">Signal</keyword>
<feature type="domain" description="Periplasmic binding protein" evidence="4">
    <location>
        <begin position="37"/>
        <end position="287"/>
    </location>
</feature>
<dbReference type="InterPro" id="IPR028082">
    <property type="entry name" value="Peripla_BP_I"/>
</dbReference>
<evidence type="ECO:0000256" key="1">
    <source>
        <dbReference type="ARBA" id="ARBA00004196"/>
    </source>
</evidence>
<dbReference type="InterPro" id="IPR025997">
    <property type="entry name" value="SBP_2_dom"/>
</dbReference>
<dbReference type="Pfam" id="PF13407">
    <property type="entry name" value="Peripla_BP_4"/>
    <property type="match status" value="1"/>
</dbReference>
<dbReference type="CDD" id="cd19967">
    <property type="entry name" value="PBP1_TmRBP-like"/>
    <property type="match status" value="1"/>
</dbReference>
<dbReference type="RefSeq" id="WP_093667162.1">
    <property type="nucleotide sequence ID" value="NZ_FOCF01000016.1"/>
</dbReference>
<proteinExistence type="inferred from homology"/>
<gene>
    <name evidence="5" type="ORF">SAMN05192583_3682</name>
</gene>